<dbReference type="EMBL" id="PFXB01000044">
    <property type="protein sequence ID" value="PJA37953.1"/>
    <property type="molecule type" value="Genomic_DNA"/>
</dbReference>
<proteinExistence type="predicted"/>
<name>A0A2M7WY16_UNCKA</name>
<gene>
    <name evidence="1" type="ORF">CO181_01510</name>
</gene>
<organism evidence="1 2">
    <name type="scientific">candidate division WWE3 bacterium CG_4_9_14_3_um_filter_43_9</name>
    <dbReference type="NCBI Taxonomy" id="1975082"/>
    <lineage>
        <taxon>Bacteria</taxon>
        <taxon>Katanobacteria</taxon>
    </lineage>
</organism>
<sequence>YGNVGIGITSPDFLLDVGGTVHLRGQNGGPGLYVNETGNVGIGTTSPATNVKLDVNGDVKVGGVIRGDSNGNVIVKLGN</sequence>
<protein>
    <submittedName>
        <fullName evidence="1">Uncharacterized protein</fullName>
    </submittedName>
</protein>
<feature type="non-terminal residue" evidence="1">
    <location>
        <position position="1"/>
    </location>
</feature>
<dbReference type="AlphaFoldDB" id="A0A2M7WY16"/>
<evidence type="ECO:0000313" key="2">
    <source>
        <dbReference type="Proteomes" id="UP000230538"/>
    </source>
</evidence>
<comment type="caution">
    <text evidence="1">The sequence shown here is derived from an EMBL/GenBank/DDBJ whole genome shotgun (WGS) entry which is preliminary data.</text>
</comment>
<reference evidence="2" key="1">
    <citation type="submission" date="2017-09" db="EMBL/GenBank/DDBJ databases">
        <title>Depth-based differentiation of microbial function through sediment-hosted aquifers and enrichment of novel symbionts in the deep terrestrial subsurface.</title>
        <authorList>
            <person name="Probst A.J."/>
            <person name="Ladd B."/>
            <person name="Jarett J.K."/>
            <person name="Geller-Mcgrath D.E."/>
            <person name="Sieber C.M.K."/>
            <person name="Emerson J.B."/>
            <person name="Anantharaman K."/>
            <person name="Thomas B.C."/>
            <person name="Malmstrom R."/>
            <person name="Stieglmeier M."/>
            <person name="Klingl A."/>
            <person name="Woyke T."/>
            <person name="Ryan C.M."/>
            <person name="Banfield J.F."/>
        </authorList>
    </citation>
    <scope>NUCLEOTIDE SEQUENCE [LARGE SCALE GENOMIC DNA]</scope>
</reference>
<accession>A0A2M7WY16</accession>
<dbReference type="Proteomes" id="UP000230538">
    <property type="component" value="Unassembled WGS sequence"/>
</dbReference>
<evidence type="ECO:0000313" key="1">
    <source>
        <dbReference type="EMBL" id="PJA37953.1"/>
    </source>
</evidence>